<dbReference type="SMART" id="SM00543">
    <property type="entry name" value="MIF4G"/>
    <property type="match status" value="1"/>
</dbReference>
<evidence type="ECO:0000256" key="6">
    <source>
        <dbReference type="ARBA" id="ARBA00022884"/>
    </source>
</evidence>
<evidence type="ECO:0000313" key="11">
    <source>
        <dbReference type="Proteomes" id="UP000290189"/>
    </source>
</evidence>
<dbReference type="AlphaFoldDB" id="A0A3P3YJJ8"/>
<comment type="similarity">
    <text evidence="2">Belongs to the eukaryotic initiation factor 4G family.</text>
</comment>
<reference evidence="10 11" key="1">
    <citation type="submission" date="2018-03" db="EMBL/GenBank/DDBJ databases">
        <authorList>
            <person name="Fogelqvist J."/>
        </authorList>
    </citation>
    <scope>NUCLEOTIDE SEQUENCE [LARGE SCALE GENOMIC DNA]</scope>
</reference>
<feature type="region of interest" description="Disordered" evidence="8">
    <location>
        <begin position="752"/>
        <end position="861"/>
    </location>
</feature>
<comment type="subcellular location">
    <subcellularLocation>
        <location evidence="1">Cytoplasm</location>
    </subcellularLocation>
</comment>
<keyword evidence="7" id="KW-0648">Protein biosynthesis</keyword>
<feature type="compositionally biased region" description="Basic and acidic residues" evidence="8">
    <location>
        <begin position="461"/>
        <end position="476"/>
    </location>
</feature>
<evidence type="ECO:0000256" key="5">
    <source>
        <dbReference type="ARBA" id="ARBA00022553"/>
    </source>
</evidence>
<dbReference type="GO" id="GO:0003743">
    <property type="term" value="F:translation initiation factor activity"/>
    <property type="evidence" value="ECO:0007669"/>
    <property type="project" value="UniProtKB-KW"/>
</dbReference>
<feature type="compositionally biased region" description="Polar residues" evidence="8">
    <location>
        <begin position="413"/>
        <end position="436"/>
    </location>
</feature>
<geneLocation type="mitochondrion" evidence="10"/>
<feature type="region of interest" description="Disordered" evidence="8">
    <location>
        <begin position="1"/>
        <end position="115"/>
    </location>
</feature>
<dbReference type="InterPro" id="IPR003890">
    <property type="entry name" value="MIF4G-like_typ-3"/>
</dbReference>
<accession>A0A3P3YJJ8</accession>
<feature type="compositionally biased region" description="Low complexity" evidence="8">
    <location>
        <begin position="361"/>
        <end position="371"/>
    </location>
</feature>
<dbReference type="EMBL" id="OVEO01000014">
    <property type="protein sequence ID" value="SPR00299.1"/>
    <property type="molecule type" value="Genomic_DNA"/>
</dbReference>
<organism evidence="10 11">
    <name type="scientific">Plasmodiophora brassicae</name>
    <name type="common">Clubroot disease agent</name>
    <dbReference type="NCBI Taxonomy" id="37360"/>
    <lineage>
        <taxon>Eukaryota</taxon>
        <taxon>Sar</taxon>
        <taxon>Rhizaria</taxon>
        <taxon>Endomyxa</taxon>
        <taxon>Phytomyxea</taxon>
        <taxon>Plasmodiophorida</taxon>
        <taxon>Plasmodiophoridae</taxon>
        <taxon>Plasmodiophora</taxon>
    </lineage>
</organism>
<dbReference type="PROSITE" id="PS51366">
    <property type="entry name" value="MI"/>
    <property type="match status" value="1"/>
</dbReference>
<keyword evidence="10" id="KW-0496">Mitochondrion</keyword>
<feature type="compositionally biased region" description="Low complexity" evidence="8">
    <location>
        <begin position="305"/>
        <end position="337"/>
    </location>
</feature>
<dbReference type="FunFam" id="1.25.40.180:FF:000020">
    <property type="entry name" value="Eukaryotic translation initiation factor subunit"/>
    <property type="match status" value="1"/>
</dbReference>
<dbReference type="Gene3D" id="1.25.40.180">
    <property type="match status" value="3"/>
</dbReference>
<dbReference type="GO" id="GO:0010494">
    <property type="term" value="C:cytoplasmic stress granule"/>
    <property type="evidence" value="ECO:0007669"/>
    <property type="project" value="UniProtKB-ARBA"/>
</dbReference>
<feature type="compositionally biased region" description="Polar residues" evidence="8">
    <location>
        <begin position="265"/>
        <end position="285"/>
    </location>
</feature>
<dbReference type="GO" id="GO:0003729">
    <property type="term" value="F:mRNA binding"/>
    <property type="evidence" value="ECO:0007669"/>
    <property type="project" value="TreeGrafter"/>
</dbReference>
<dbReference type="PANTHER" id="PTHR23253">
    <property type="entry name" value="EUKARYOTIC TRANSLATION INITIATION FACTOR 4 GAMMA"/>
    <property type="match status" value="1"/>
</dbReference>
<proteinExistence type="inferred from homology"/>
<protein>
    <recommendedName>
        <fullName evidence="9">MI domain-containing protein</fullName>
    </recommendedName>
</protein>
<evidence type="ECO:0000259" key="9">
    <source>
        <dbReference type="PROSITE" id="PS51366"/>
    </source>
</evidence>
<feature type="compositionally biased region" description="Basic and acidic residues" evidence="8">
    <location>
        <begin position="209"/>
        <end position="218"/>
    </location>
</feature>
<dbReference type="InterPro" id="IPR016024">
    <property type="entry name" value="ARM-type_fold"/>
</dbReference>
<evidence type="ECO:0000256" key="7">
    <source>
        <dbReference type="ARBA" id="ARBA00022917"/>
    </source>
</evidence>
<feature type="compositionally biased region" description="Low complexity" evidence="8">
    <location>
        <begin position="810"/>
        <end position="824"/>
    </location>
</feature>
<sequence length="1248" mass="136885">MDRPRRQGPYRGGGGGRGRGRSPQRMPNGGSDASGKPTDGQGHQLKQPQPVRGPTNAFAGDSFGPAVNPPRTRSTPPTNSTFVQPRQFVPHKSNGPPMPVHFPPAGGAPDKQAPANQYQHASMYPFYYAPPQTMFMYGVPHGRGIAPGPFPYGAPPHLPLQQPPAPQVPPPRRVRKALAIVDPATGKEIDLESDGPAVTAAEAKAPSKVPDHVPEGNHESPNIAVKPTNRPPTTRVAGVSDPARSHVSAEPTDVASPATRPRSADPSQTSSCRSPSTGKTVTISNAPAAVIPAKEQAGHLSSRLAPSSPERQRSASPAPSAPRSPSRSPAPSASSTADRARSISPVSVRNSNTDGERSRSPSKSPVSAASSQRTALTVNTQLSAAPTSPRRYSVKEMLSLQPTSDVKLPEGLSLSSPCLKSNPITPMSGPSSSRHAQSSRFESRRSSRHSSTGSGAFRPVDAGRRSTSERFDDRRYSNGSNRSGRRGSHRSASQRFEIARDEPHVEPLARTENRWNPKQKPSDEFEAVKRQLKSMLNKLTLDKFDTLSTKIIDLVKDKVSSADQLRDVVELIFDKALSESTFVKMYSSLCVAISNAIPTFNDDQQQDQSFKRILLNQCQREFERGTSLKTVEADECDPALLAQAAIRRKQRFLGNVRFIGELFKDSMLAERIMHTCITHFLQEVVEPLEEDIEALCKLLSTIGTKIDHAAAKRHMDVYFNRMLSMTRNPALSPRARFMILDVVDMRRNRWKPRRQQMEAKPLDEFREEMEKEAAEKERSSRMARSSSSRFDGFANRGVSPRVKLNRQATSGPERSSHSRGGSESFDMRRTNSFSDRKAVTPAVAKQSPAAEGSQQHHPKPVVNARTVTAPVSSAPQPKKTPSQKDKLKSFLDEVDSLIRDFLKNPGGYDDIQSALASMSDWDTALRNKHLASKTVGISIEQGETERTNASSLLAFLHESRVLHQQDIVSAFRENVEFLTDIICDVPFAAEYFGTMYGDLIAKEVVPLESVFELVFSDQVQAGSFGEFVKHILYQLAEVKGHESCLEMLRGSQFDLHVFARHPFGPDMGRYIDDNSLNEMFPELSLRDDLLGLLSSGASPSKLSFWISNNVERNAHRSASVAVRAVLEHIVGASTYPDLRVNTKAHSRPSATQLAAEAQLLQQLSPALGQLAASLWHPDCLLTEVHKLCYSLGFPDGLALRLFRSLSDTVPPSAFQSWRKQAPAYLQKAKTLESVGPWIEQMSGDQHGS</sequence>
<feature type="compositionally biased region" description="Basic and acidic residues" evidence="8">
    <location>
        <begin position="825"/>
        <end position="838"/>
    </location>
</feature>
<dbReference type="GO" id="GO:0016281">
    <property type="term" value="C:eukaryotic translation initiation factor 4F complex"/>
    <property type="evidence" value="ECO:0007669"/>
    <property type="project" value="TreeGrafter"/>
</dbReference>
<keyword evidence="5" id="KW-0597">Phosphoprotein</keyword>
<evidence type="ECO:0000256" key="2">
    <source>
        <dbReference type="ARBA" id="ARBA00005775"/>
    </source>
</evidence>
<dbReference type="Proteomes" id="UP000290189">
    <property type="component" value="Unassembled WGS sequence"/>
</dbReference>
<feature type="compositionally biased region" description="Low complexity" evidence="8">
    <location>
        <begin position="69"/>
        <end position="81"/>
    </location>
</feature>
<dbReference type="SUPFAM" id="SSF48371">
    <property type="entry name" value="ARM repeat"/>
    <property type="match status" value="2"/>
</dbReference>
<dbReference type="Pfam" id="PF02854">
    <property type="entry name" value="MIF4G"/>
    <property type="match status" value="1"/>
</dbReference>
<keyword evidence="3" id="KW-0963">Cytoplasm</keyword>
<feature type="compositionally biased region" description="Polar residues" evidence="8">
    <location>
        <begin position="372"/>
        <end position="386"/>
    </location>
</feature>
<keyword evidence="6" id="KW-0694">RNA-binding</keyword>
<feature type="domain" description="MI" evidence="9">
    <location>
        <begin position="893"/>
        <end position="1015"/>
    </location>
</feature>
<feature type="region of interest" description="Disordered" evidence="8">
    <location>
        <begin position="185"/>
        <end position="523"/>
    </location>
</feature>
<evidence type="ECO:0000256" key="8">
    <source>
        <dbReference type="SAM" id="MobiDB-lite"/>
    </source>
</evidence>
<feature type="compositionally biased region" description="Basic and acidic residues" evidence="8">
    <location>
        <begin position="755"/>
        <end position="780"/>
    </location>
</feature>
<evidence type="ECO:0000256" key="1">
    <source>
        <dbReference type="ARBA" id="ARBA00004496"/>
    </source>
</evidence>
<dbReference type="InterPro" id="IPR003891">
    <property type="entry name" value="Initiation_fac_eIF4g_MI"/>
</dbReference>
<name>A0A3P3YJJ8_PLABS</name>
<evidence type="ECO:0000313" key="10">
    <source>
        <dbReference type="EMBL" id="SPR00299.1"/>
    </source>
</evidence>
<feature type="compositionally biased region" description="Basic and acidic residues" evidence="8">
    <location>
        <begin position="497"/>
        <end position="523"/>
    </location>
</feature>
<feature type="region of interest" description="Disordered" evidence="8">
    <location>
        <begin position="867"/>
        <end position="886"/>
    </location>
</feature>
<gene>
    <name evidence="10" type="ORF">PLBR_LOCUS7514</name>
</gene>
<dbReference type="Pfam" id="PF02847">
    <property type="entry name" value="MA3"/>
    <property type="match status" value="1"/>
</dbReference>
<evidence type="ECO:0000256" key="3">
    <source>
        <dbReference type="ARBA" id="ARBA00022490"/>
    </source>
</evidence>
<keyword evidence="4" id="KW-0396">Initiation factor</keyword>
<evidence type="ECO:0000256" key="4">
    <source>
        <dbReference type="ARBA" id="ARBA00022540"/>
    </source>
</evidence>
<dbReference type="PANTHER" id="PTHR23253:SF9">
    <property type="entry name" value="EUKARYOTIC TRANSLATION INITIATION FACTOR 4 GAMMA 2"/>
    <property type="match status" value="1"/>
</dbReference>